<gene>
    <name evidence="1" type="ORF">RRG08_028853</name>
</gene>
<reference evidence="1" key="1">
    <citation type="journal article" date="2023" name="G3 (Bethesda)">
        <title>A reference genome for the long-term kleptoplast-retaining sea slug Elysia crispata morphotype clarki.</title>
        <authorList>
            <person name="Eastman K.E."/>
            <person name="Pendleton A.L."/>
            <person name="Shaikh M.A."/>
            <person name="Suttiyut T."/>
            <person name="Ogas R."/>
            <person name="Tomko P."/>
            <person name="Gavelis G."/>
            <person name="Widhalm J.R."/>
            <person name="Wisecaver J.H."/>
        </authorList>
    </citation>
    <scope>NUCLEOTIDE SEQUENCE</scope>
    <source>
        <strain evidence="1">ECLA1</strain>
    </source>
</reference>
<name>A0AAE0Z0I0_9GAST</name>
<evidence type="ECO:0000313" key="1">
    <source>
        <dbReference type="EMBL" id="KAK3759851.1"/>
    </source>
</evidence>
<sequence>MDAVIVLAGQRSSMVSRTRRRIGDLRAELPTLFITKEVTLERTSPWPTPCPYLTSVRCSDPSEVIVLRGQGHSAAGHDVTAVNSCSSERDPQRSTLRHLSTLRCCPGSLGEGEEALTSVQLNASTGRKPRDALFD</sequence>
<dbReference type="Proteomes" id="UP001283361">
    <property type="component" value="Unassembled WGS sequence"/>
</dbReference>
<protein>
    <submittedName>
        <fullName evidence="1">Uncharacterized protein</fullName>
    </submittedName>
</protein>
<dbReference type="EMBL" id="JAWDGP010005065">
    <property type="protein sequence ID" value="KAK3759851.1"/>
    <property type="molecule type" value="Genomic_DNA"/>
</dbReference>
<keyword evidence="2" id="KW-1185">Reference proteome</keyword>
<proteinExistence type="predicted"/>
<comment type="caution">
    <text evidence="1">The sequence shown here is derived from an EMBL/GenBank/DDBJ whole genome shotgun (WGS) entry which is preliminary data.</text>
</comment>
<dbReference type="AlphaFoldDB" id="A0AAE0Z0I0"/>
<accession>A0AAE0Z0I0</accession>
<evidence type="ECO:0000313" key="2">
    <source>
        <dbReference type="Proteomes" id="UP001283361"/>
    </source>
</evidence>
<organism evidence="1 2">
    <name type="scientific">Elysia crispata</name>
    <name type="common">lettuce slug</name>
    <dbReference type="NCBI Taxonomy" id="231223"/>
    <lineage>
        <taxon>Eukaryota</taxon>
        <taxon>Metazoa</taxon>
        <taxon>Spiralia</taxon>
        <taxon>Lophotrochozoa</taxon>
        <taxon>Mollusca</taxon>
        <taxon>Gastropoda</taxon>
        <taxon>Heterobranchia</taxon>
        <taxon>Euthyneura</taxon>
        <taxon>Panpulmonata</taxon>
        <taxon>Sacoglossa</taxon>
        <taxon>Placobranchoidea</taxon>
        <taxon>Plakobranchidae</taxon>
        <taxon>Elysia</taxon>
    </lineage>
</organism>